<gene>
    <name evidence="3" type="ORF">B0680_01785</name>
</gene>
<reference evidence="3 4" key="1">
    <citation type="submission" date="2017-02" db="EMBL/GenBank/DDBJ databases">
        <title>Draft genome sequence of Moraxella pluranimalium CCUG 54913T type strain.</title>
        <authorList>
            <person name="Salva-Serra F."/>
            <person name="Engstrom-Jakobsson H."/>
            <person name="Thorell K."/>
            <person name="Jaen-Luchoro D."/>
            <person name="Gonzales-Siles L."/>
            <person name="Karlsson R."/>
            <person name="Yazdan S."/>
            <person name="Boulund F."/>
            <person name="Johnning A."/>
            <person name="Engstrand L."/>
            <person name="Kristiansson E."/>
            <person name="Moore E."/>
        </authorList>
    </citation>
    <scope>NUCLEOTIDE SEQUENCE [LARGE SCALE GENOMIC DNA]</scope>
    <source>
        <strain evidence="3 4">CCUG 54913</strain>
    </source>
</reference>
<dbReference type="Gene3D" id="2.170.130.10">
    <property type="entry name" value="TonB-dependent receptor, plug domain"/>
    <property type="match status" value="1"/>
</dbReference>
<sequence length="86" mass="9334">MSVRGISNNHDGGNSALIMDGMAYAESLELNPYLIGSIDVLKSGISALYGKSSPDGVVNINLKKQVAVMKERCFKIWCKQSHGSWC</sequence>
<comment type="caution">
    <text evidence="3">The sequence shown here is derived from an EMBL/GenBank/DDBJ whole genome shotgun (WGS) entry which is preliminary data.</text>
</comment>
<evidence type="ECO:0000256" key="1">
    <source>
        <dbReference type="PROSITE-ProRule" id="PRU01360"/>
    </source>
</evidence>
<dbReference type="InterPro" id="IPR012910">
    <property type="entry name" value="Plug_dom"/>
</dbReference>
<dbReference type="STRING" id="470453.B0680_01785"/>
<dbReference type="Pfam" id="PF07715">
    <property type="entry name" value="Plug"/>
    <property type="match status" value="1"/>
</dbReference>
<name>A0A1T0CTC2_9GAMM</name>
<protein>
    <recommendedName>
        <fullName evidence="2">TonB-dependent receptor plug domain-containing protein</fullName>
    </recommendedName>
</protein>
<evidence type="ECO:0000259" key="2">
    <source>
        <dbReference type="Pfam" id="PF07715"/>
    </source>
</evidence>
<feature type="domain" description="TonB-dependent receptor plug" evidence="2">
    <location>
        <begin position="2"/>
        <end position="57"/>
    </location>
</feature>
<evidence type="ECO:0000313" key="3">
    <source>
        <dbReference type="EMBL" id="OOS25584.1"/>
    </source>
</evidence>
<dbReference type="InterPro" id="IPR039426">
    <property type="entry name" value="TonB-dep_rcpt-like"/>
</dbReference>
<dbReference type="InterPro" id="IPR037066">
    <property type="entry name" value="Plug_dom_sf"/>
</dbReference>
<organism evidence="3 4">
    <name type="scientific">Moraxella pluranimalium</name>
    <dbReference type="NCBI Taxonomy" id="470453"/>
    <lineage>
        <taxon>Bacteria</taxon>
        <taxon>Pseudomonadati</taxon>
        <taxon>Pseudomonadota</taxon>
        <taxon>Gammaproteobacteria</taxon>
        <taxon>Moraxellales</taxon>
        <taxon>Moraxellaceae</taxon>
        <taxon>Moraxella</taxon>
    </lineage>
</organism>
<proteinExistence type="inferred from homology"/>
<comment type="similarity">
    <text evidence="1">Belongs to the TonB-dependent receptor family.</text>
</comment>
<keyword evidence="1" id="KW-0998">Cell outer membrane</keyword>
<dbReference type="EMBL" id="MUYU01000006">
    <property type="protein sequence ID" value="OOS25584.1"/>
    <property type="molecule type" value="Genomic_DNA"/>
</dbReference>
<evidence type="ECO:0000313" key="4">
    <source>
        <dbReference type="Proteomes" id="UP000189800"/>
    </source>
</evidence>
<dbReference type="RefSeq" id="WP_078253340.1">
    <property type="nucleotide sequence ID" value="NZ_MUYU01000006.1"/>
</dbReference>
<keyword evidence="1" id="KW-1134">Transmembrane beta strand</keyword>
<keyword evidence="1" id="KW-0812">Transmembrane</keyword>
<dbReference type="SUPFAM" id="SSF56935">
    <property type="entry name" value="Porins"/>
    <property type="match status" value="1"/>
</dbReference>
<comment type="subcellular location">
    <subcellularLocation>
        <location evidence="1">Cell outer membrane</location>
        <topology evidence="1">Multi-pass membrane protein</topology>
    </subcellularLocation>
</comment>
<dbReference type="PROSITE" id="PS52016">
    <property type="entry name" value="TONB_DEPENDENT_REC_3"/>
    <property type="match status" value="1"/>
</dbReference>
<keyword evidence="1" id="KW-0472">Membrane</keyword>
<keyword evidence="4" id="KW-1185">Reference proteome</keyword>
<dbReference type="Proteomes" id="UP000189800">
    <property type="component" value="Unassembled WGS sequence"/>
</dbReference>
<dbReference type="OrthoDB" id="127311at2"/>
<keyword evidence="1" id="KW-0813">Transport</keyword>
<accession>A0A1T0CTC2</accession>
<dbReference type="AlphaFoldDB" id="A0A1T0CTC2"/>
<dbReference type="GO" id="GO:0009279">
    <property type="term" value="C:cell outer membrane"/>
    <property type="evidence" value="ECO:0007669"/>
    <property type="project" value="UniProtKB-SubCell"/>
</dbReference>